<proteinExistence type="predicted"/>
<gene>
    <name evidence="2" type="ORF">PCO31110_02071</name>
</gene>
<reference evidence="2 3" key="1">
    <citation type="submission" date="2019-08" db="EMBL/GenBank/DDBJ databases">
        <authorList>
            <person name="Peeters C."/>
        </authorList>
    </citation>
    <scope>NUCLEOTIDE SEQUENCE [LARGE SCALE GENOMIC DNA]</scope>
    <source>
        <strain evidence="2 3">LMG 31110</strain>
    </source>
</reference>
<dbReference type="AlphaFoldDB" id="A0A5E4UHY8"/>
<evidence type="ECO:0000313" key="2">
    <source>
        <dbReference type="EMBL" id="VVD99555.1"/>
    </source>
</evidence>
<organism evidence="2 3">
    <name type="scientific">Pandoraea communis</name>
    <dbReference type="NCBI Taxonomy" id="2508297"/>
    <lineage>
        <taxon>Bacteria</taxon>
        <taxon>Pseudomonadati</taxon>
        <taxon>Pseudomonadota</taxon>
        <taxon>Betaproteobacteria</taxon>
        <taxon>Burkholderiales</taxon>
        <taxon>Burkholderiaceae</taxon>
        <taxon>Pandoraea</taxon>
    </lineage>
</organism>
<name>A0A5E4UHY8_9BURK</name>
<feature type="region of interest" description="Disordered" evidence="1">
    <location>
        <begin position="1"/>
        <end position="22"/>
    </location>
</feature>
<accession>A0A5E4UHY8</accession>
<protein>
    <submittedName>
        <fullName evidence="2">Fumarate reductase/succinate dehydrogenase flavoprotein domain-containing protein</fullName>
    </submittedName>
</protein>
<evidence type="ECO:0000256" key="1">
    <source>
        <dbReference type="SAM" id="MobiDB-lite"/>
    </source>
</evidence>
<evidence type="ECO:0000313" key="3">
    <source>
        <dbReference type="Proteomes" id="UP000337189"/>
    </source>
</evidence>
<dbReference type="Proteomes" id="UP000337189">
    <property type="component" value="Unassembled WGS sequence"/>
</dbReference>
<sequence>MSAPVIRHGLPPVDDLSHAGGAARGVSGNAVSGYLSGNGLRSAVAGGFLAAHTAADVLAAQSPSQETSA</sequence>
<dbReference type="RefSeq" id="WP_246189809.1">
    <property type="nucleotide sequence ID" value="NZ_CABPSJ010000002.1"/>
</dbReference>
<dbReference type="EMBL" id="CABPSJ010000002">
    <property type="protein sequence ID" value="VVD99555.1"/>
    <property type="molecule type" value="Genomic_DNA"/>
</dbReference>